<accession>A0A2T0W986</accession>
<name>A0A2T0W986_9LACT</name>
<feature type="signal peptide" evidence="2">
    <location>
        <begin position="1"/>
        <end position="29"/>
    </location>
</feature>
<evidence type="ECO:0008006" key="5">
    <source>
        <dbReference type="Google" id="ProtNLM"/>
    </source>
</evidence>
<dbReference type="Proteomes" id="UP000238205">
    <property type="component" value="Unassembled WGS sequence"/>
</dbReference>
<organism evidence="3 4">
    <name type="scientific">Alkalibacterium olivapovliticus</name>
    <dbReference type="NCBI Taxonomy" id="99907"/>
    <lineage>
        <taxon>Bacteria</taxon>
        <taxon>Bacillati</taxon>
        <taxon>Bacillota</taxon>
        <taxon>Bacilli</taxon>
        <taxon>Lactobacillales</taxon>
        <taxon>Carnobacteriaceae</taxon>
        <taxon>Alkalibacterium</taxon>
    </lineage>
</organism>
<keyword evidence="2" id="KW-0732">Signal</keyword>
<evidence type="ECO:0000256" key="2">
    <source>
        <dbReference type="SAM" id="SignalP"/>
    </source>
</evidence>
<reference evidence="3 4" key="1">
    <citation type="submission" date="2018-03" db="EMBL/GenBank/DDBJ databases">
        <title>Genomic Encyclopedia of Archaeal and Bacterial Type Strains, Phase II (KMG-II): from individual species to whole genera.</title>
        <authorList>
            <person name="Goeker M."/>
        </authorList>
    </citation>
    <scope>NUCLEOTIDE SEQUENCE [LARGE SCALE GENOMIC DNA]</scope>
    <source>
        <strain evidence="3 4">DSM 13175</strain>
    </source>
</reference>
<dbReference type="Gene3D" id="3.30.1490.480">
    <property type="entry name" value="Endolytic murein transglycosylase"/>
    <property type="match status" value="1"/>
</dbReference>
<proteinExistence type="predicted"/>
<gene>
    <name evidence="3" type="ORF">CLV38_10549</name>
</gene>
<feature type="region of interest" description="Disordered" evidence="1">
    <location>
        <begin position="64"/>
        <end position="113"/>
    </location>
</feature>
<dbReference type="AlphaFoldDB" id="A0A2T0W986"/>
<dbReference type="RefSeq" id="WP_106191730.1">
    <property type="nucleotide sequence ID" value="NZ_PVTO01000005.1"/>
</dbReference>
<keyword evidence="4" id="KW-1185">Reference proteome</keyword>
<protein>
    <recommendedName>
        <fullName evidence="5">YceG-like family protein</fullName>
    </recommendedName>
</protein>
<evidence type="ECO:0000313" key="3">
    <source>
        <dbReference type="EMBL" id="PRY83269.1"/>
    </source>
</evidence>
<evidence type="ECO:0000256" key="1">
    <source>
        <dbReference type="SAM" id="MobiDB-lite"/>
    </source>
</evidence>
<feature type="chain" id="PRO_5015537948" description="YceG-like family protein" evidence="2">
    <location>
        <begin position="30"/>
        <end position="182"/>
    </location>
</feature>
<sequence length="182" mass="20626">MSKKNVRLLASGFLFSGLLLLALSTFAPAETGATNQDIPDELEAEIRYLEDTVVTLELENEQLLSENTRLAQENETDSTSDSEETEEFDTLEEAEETDSEEETEEAAEEEVEPSVMEYVVVVNEGEPSSVVASQLESFGLIDDFHGFNRYMEENNLFRRLRPGRYTVQSDMNREQLIEAIVR</sequence>
<feature type="compositionally biased region" description="Acidic residues" evidence="1">
    <location>
        <begin position="74"/>
        <end position="112"/>
    </location>
</feature>
<comment type="caution">
    <text evidence="3">The sequence shown here is derived from an EMBL/GenBank/DDBJ whole genome shotgun (WGS) entry which is preliminary data.</text>
</comment>
<evidence type="ECO:0000313" key="4">
    <source>
        <dbReference type="Proteomes" id="UP000238205"/>
    </source>
</evidence>
<dbReference type="OrthoDB" id="2166962at2"/>
<dbReference type="EMBL" id="PVTO01000005">
    <property type="protein sequence ID" value="PRY83269.1"/>
    <property type="molecule type" value="Genomic_DNA"/>
</dbReference>